<dbReference type="InterPro" id="IPR013785">
    <property type="entry name" value="Aldolase_TIM"/>
</dbReference>
<evidence type="ECO:0000256" key="1">
    <source>
        <dbReference type="ARBA" id="ARBA00006007"/>
    </source>
</evidence>
<dbReference type="SUPFAM" id="SSF51366">
    <property type="entry name" value="Ribulose-phoshate binding barrel"/>
    <property type="match status" value="1"/>
</dbReference>
<gene>
    <name evidence="2" type="ORF">Zmor_005160</name>
</gene>
<dbReference type="AlphaFoldDB" id="A0AA38IU24"/>
<name>A0AA38IU24_9CUCU</name>
<organism evidence="2 3">
    <name type="scientific">Zophobas morio</name>
    <dbReference type="NCBI Taxonomy" id="2755281"/>
    <lineage>
        <taxon>Eukaryota</taxon>
        <taxon>Metazoa</taxon>
        <taxon>Ecdysozoa</taxon>
        <taxon>Arthropoda</taxon>
        <taxon>Hexapoda</taxon>
        <taxon>Insecta</taxon>
        <taxon>Pterygota</taxon>
        <taxon>Neoptera</taxon>
        <taxon>Endopterygota</taxon>
        <taxon>Coleoptera</taxon>
        <taxon>Polyphaga</taxon>
        <taxon>Cucujiformia</taxon>
        <taxon>Tenebrionidae</taxon>
        <taxon>Zophobas</taxon>
    </lineage>
</organism>
<dbReference type="NCBIfam" id="TIGR00259">
    <property type="entry name" value="thylakoid_BtpA"/>
    <property type="match status" value="1"/>
</dbReference>
<accession>A0AA38IU24</accession>
<dbReference type="PANTHER" id="PTHR21381:SF3">
    <property type="entry name" value="SGC REGION PROTEIN SGCQ-RELATED"/>
    <property type="match status" value="1"/>
</dbReference>
<evidence type="ECO:0000313" key="2">
    <source>
        <dbReference type="EMBL" id="KAJ3660724.1"/>
    </source>
</evidence>
<dbReference type="Pfam" id="PF03437">
    <property type="entry name" value="BtpA"/>
    <property type="match status" value="1"/>
</dbReference>
<dbReference type="Gene3D" id="3.20.20.70">
    <property type="entry name" value="Aldolase class I"/>
    <property type="match status" value="1"/>
</dbReference>
<evidence type="ECO:0000313" key="3">
    <source>
        <dbReference type="Proteomes" id="UP001168821"/>
    </source>
</evidence>
<keyword evidence="3" id="KW-1185">Reference proteome</keyword>
<dbReference type="EMBL" id="JALNTZ010000002">
    <property type="protein sequence ID" value="KAJ3660724.1"/>
    <property type="molecule type" value="Genomic_DNA"/>
</dbReference>
<protein>
    <recommendedName>
        <fullName evidence="4">BtpA domain containing protein</fullName>
    </recommendedName>
</protein>
<proteinExistence type="inferred from homology"/>
<sequence length="272" mass="29541">MLKFRTLFGGRKCAVIGMVHVGALPGTPRFENSVEKLVHNALKEVEIYLKCDIDGLLVENMHDVPYIQSRHFNPEVTATMTRVCSEIKKIVDTKLPCGLQVLASGNKEALAVAQATGFHFIRAEGFVFGHVADEGYTDANAGLTLRYRKNIQADDVLVFADIKKKHSSHAVTSDVSLVETAKAAEFFLADGLILTGTATGSPADGQELKEVQACTSLPVLIGSGITVDNVSNYSSADAFIIGSHFKKGGKWGNELDVERVKRFIEKKNSLCI</sequence>
<dbReference type="Proteomes" id="UP001168821">
    <property type="component" value="Unassembled WGS sequence"/>
</dbReference>
<dbReference type="InterPro" id="IPR011060">
    <property type="entry name" value="RibuloseP-bd_barrel"/>
</dbReference>
<evidence type="ECO:0008006" key="4">
    <source>
        <dbReference type="Google" id="ProtNLM"/>
    </source>
</evidence>
<comment type="similarity">
    <text evidence="1">Belongs to the BtpA family.</text>
</comment>
<dbReference type="PIRSF" id="PIRSF005956">
    <property type="entry name" value="BtpA"/>
    <property type="match status" value="1"/>
</dbReference>
<comment type="caution">
    <text evidence="2">The sequence shown here is derived from an EMBL/GenBank/DDBJ whole genome shotgun (WGS) entry which is preliminary data.</text>
</comment>
<reference evidence="2" key="1">
    <citation type="journal article" date="2023" name="G3 (Bethesda)">
        <title>Whole genome assemblies of Zophobas morio and Tenebrio molitor.</title>
        <authorList>
            <person name="Kaur S."/>
            <person name="Stinson S.A."/>
            <person name="diCenzo G.C."/>
        </authorList>
    </citation>
    <scope>NUCLEOTIDE SEQUENCE</scope>
    <source>
        <strain evidence="2">QUZm001</strain>
    </source>
</reference>
<dbReference type="PANTHER" id="PTHR21381">
    <property type="entry name" value="ZGC:162297"/>
    <property type="match status" value="1"/>
</dbReference>
<dbReference type="InterPro" id="IPR005137">
    <property type="entry name" value="BtpA"/>
</dbReference>